<keyword evidence="2" id="KW-1185">Reference proteome</keyword>
<reference evidence="1" key="1">
    <citation type="journal article" date="2016" name="Nat. Genet.">
        <title>A high-quality carrot genome assembly provides new insights into carotenoid accumulation and asterid genome evolution.</title>
        <authorList>
            <person name="Iorizzo M."/>
            <person name="Ellison S."/>
            <person name="Senalik D."/>
            <person name="Zeng P."/>
            <person name="Satapoomin P."/>
            <person name="Huang J."/>
            <person name="Bowman M."/>
            <person name="Iovene M."/>
            <person name="Sanseverino W."/>
            <person name="Cavagnaro P."/>
            <person name="Yildiz M."/>
            <person name="Macko-Podgorni A."/>
            <person name="Moranska E."/>
            <person name="Grzebelus E."/>
            <person name="Grzebelus D."/>
            <person name="Ashrafi H."/>
            <person name="Zheng Z."/>
            <person name="Cheng S."/>
            <person name="Spooner D."/>
            <person name="Van Deynze A."/>
            <person name="Simon P."/>
        </authorList>
    </citation>
    <scope>NUCLEOTIDE SEQUENCE</scope>
    <source>
        <tissue evidence="1">Leaf</tissue>
    </source>
</reference>
<name>A0A175Y9G3_DAUCS</name>
<accession>A0A175Y9G3</accession>
<dbReference type="Gramene" id="KZM80213">
    <property type="protein sequence ID" value="KZM80213"/>
    <property type="gene ID" value="DCAR_032258"/>
</dbReference>
<organism evidence="1 2">
    <name type="scientific">Daucus carota subsp. sativus</name>
    <name type="common">Carrot</name>
    <dbReference type="NCBI Taxonomy" id="79200"/>
    <lineage>
        <taxon>Eukaryota</taxon>
        <taxon>Viridiplantae</taxon>
        <taxon>Streptophyta</taxon>
        <taxon>Embryophyta</taxon>
        <taxon>Tracheophyta</taxon>
        <taxon>Spermatophyta</taxon>
        <taxon>Magnoliopsida</taxon>
        <taxon>eudicotyledons</taxon>
        <taxon>Gunneridae</taxon>
        <taxon>Pentapetalae</taxon>
        <taxon>asterids</taxon>
        <taxon>campanulids</taxon>
        <taxon>Apiales</taxon>
        <taxon>Apiaceae</taxon>
        <taxon>Apioideae</taxon>
        <taxon>Scandiceae</taxon>
        <taxon>Daucinae</taxon>
        <taxon>Daucus</taxon>
        <taxon>Daucus sect. Daucus</taxon>
    </lineage>
</organism>
<dbReference type="EMBL" id="CP093345">
    <property type="protein sequence ID" value="WOG92323.1"/>
    <property type="molecule type" value="Genomic_DNA"/>
</dbReference>
<gene>
    <name evidence="1" type="ORF">DCAR_0311587</name>
</gene>
<evidence type="ECO:0000313" key="1">
    <source>
        <dbReference type="EMBL" id="WOG92323.1"/>
    </source>
</evidence>
<dbReference type="AlphaFoldDB" id="A0A175Y9G3"/>
<dbReference type="Gramene" id="KZM80210">
    <property type="protein sequence ID" value="KZM80210"/>
    <property type="gene ID" value="DCAR_032279"/>
</dbReference>
<protein>
    <submittedName>
        <fullName evidence="1">Uncharacterized protein</fullName>
    </submittedName>
</protein>
<evidence type="ECO:0000313" key="2">
    <source>
        <dbReference type="Proteomes" id="UP000077755"/>
    </source>
</evidence>
<reference evidence="1" key="2">
    <citation type="submission" date="2022-03" db="EMBL/GenBank/DDBJ databases">
        <title>Draft title - Genomic analysis of global carrot germplasm unveils the trajectory of domestication and the origin of high carotenoid orange carrot.</title>
        <authorList>
            <person name="Iorizzo M."/>
            <person name="Ellison S."/>
            <person name="Senalik D."/>
            <person name="Macko-Podgorni A."/>
            <person name="Grzebelus D."/>
            <person name="Bostan H."/>
            <person name="Rolling W."/>
            <person name="Curaba J."/>
            <person name="Simon P."/>
        </authorList>
    </citation>
    <scope>NUCLEOTIDE SEQUENCE</scope>
    <source>
        <tissue evidence="1">Leaf</tissue>
    </source>
</reference>
<sequence>MQAERPENGGLVNESAVVVVLYVGGGTGVEAVVVKTGENRGRGFEWYGNGDDSRVRCRRLSVGA</sequence>
<proteinExistence type="predicted"/>
<dbReference type="Proteomes" id="UP000077755">
    <property type="component" value="Chromosome 3"/>
</dbReference>